<dbReference type="Gene3D" id="3.30.310.80">
    <property type="entry name" value="Kinase associated domain 1, KA1"/>
    <property type="match status" value="1"/>
</dbReference>
<dbReference type="FunFam" id="1.10.510.10:FF:000571">
    <property type="entry name" value="Maternal embryonic leucine zipper kinase"/>
    <property type="match status" value="1"/>
</dbReference>
<sequence length="512" mass="58999">MVLLGNDFHDQTVALFLLLLYRNMESDDSTGKSRLRKYRLGKRIGCGAFAKVKIAQHIPTGHKVAIKILKRQEMQSREMEEKVRREIKICQLLMHPHVIRIYEVIETPTRIYVVMEYMMRGELHDYICLKLKLCEDEARHFFQQIAGVEYCHRNLIVHRDLKAENLLLDSKGNVKLADFGLSNIMRDGHFLRTSCGSINYAAPEILCGALYAGPEVDIWSCGVILYTLLCGAFPFDDPNIPNLYNKIKSAIYTLPRHFPPGARDLISRMLLVDPMKRITISEIRRHPWFRVNLPSYLDVIPPGAIQHFKKLDEELIQEVVSMGFQRNEVVESVQNRTQNDATVVYYLLLDNRHPNSTGYLGAEFQESHSMGPYPDVNMHVSSLDGSLIPHITRNKQWLVGLQSPARPREIMAQILGALQGLNVRWKRIGHYNMKCLLTHGIQSQASMITVNRIYGSRYLDAHVSQPQCAIKFEMQLYKTRDVEYLLDLQRLSGPVFLFLDFCAFFMTRLGFL</sequence>
<evidence type="ECO:0000256" key="1">
    <source>
        <dbReference type="ARBA" id="ARBA00006234"/>
    </source>
</evidence>
<dbReference type="GO" id="GO:0005737">
    <property type="term" value="C:cytoplasm"/>
    <property type="evidence" value="ECO:0007669"/>
    <property type="project" value="TreeGrafter"/>
</dbReference>
<comment type="similarity">
    <text evidence="1">Belongs to the protein kinase superfamily. CAMK Ser/Thr protein kinase family. SNF1 subfamily.</text>
</comment>
<name>A0AAW2PIG7_SESRA</name>
<dbReference type="PROSITE" id="PS50030">
    <property type="entry name" value="UBA"/>
    <property type="match status" value="1"/>
</dbReference>
<gene>
    <name evidence="15" type="ORF">Sradi_3998300</name>
</gene>
<dbReference type="InterPro" id="IPR028375">
    <property type="entry name" value="KA1/Ssp2_C"/>
</dbReference>
<dbReference type="Pfam" id="PF00069">
    <property type="entry name" value="Pkinase"/>
    <property type="match status" value="1"/>
</dbReference>
<dbReference type="PROSITE" id="PS50011">
    <property type="entry name" value="PROTEIN_KINASE_DOM"/>
    <property type="match status" value="1"/>
</dbReference>
<reference evidence="15" key="2">
    <citation type="journal article" date="2024" name="Plant">
        <title>Genomic evolution and insights into agronomic trait innovations of Sesamum species.</title>
        <authorList>
            <person name="Miao H."/>
            <person name="Wang L."/>
            <person name="Qu L."/>
            <person name="Liu H."/>
            <person name="Sun Y."/>
            <person name="Le M."/>
            <person name="Wang Q."/>
            <person name="Wei S."/>
            <person name="Zheng Y."/>
            <person name="Lin W."/>
            <person name="Duan Y."/>
            <person name="Cao H."/>
            <person name="Xiong S."/>
            <person name="Wang X."/>
            <person name="Wei L."/>
            <person name="Li C."/>
            <person name="Ma Q."/>
            <person name="Ju M."/>
            <person name="Zhao R."/>
            <person name="Li G."/>
            <person name="Mu C."/>
            <person name="Tian Q."/>
            <person name="Mei H."/>
            <person name="Zhang T."/>
            <person name="Gao T."/>
            <person name="Zhang H."/>
        </authorList>
    </citation>
    <scope>NUCLEOTIDE SEQUENCE</scope>
    <source>
        <strain evidence="15">G02</strain>
    </source>
</reference>
<dbReference type="GO" id="GO:0035556">
    <property type="term" value="P:intracellular signal transduction"/>
    <property type="evidence" value="ECO:0007669"/>
    <property type="project" value="TreeGrafter"/>
</dbReference>
<evidence type="ECO:0000256" key="8">
    <source>
        <dbReference type="ARBA" id="ARBA00047899"/>
    </source>
</evidence>
<evidence type="ECO:0000256" key="7">
    <source>
        <dbReference type="ARBA" id="ARBA00022840"/>
    </source>
</evidence>
<dbReference type="InterPro" id="IPR017441">
    <property type="entry name" value="Protein_kinase_ATP_BS"/>
</dbReference>
<dbReference type="PROSITE" id="PS00108">
    <property type="entry name" value="PROTEIN_KINASE_ST"/>
    <property type="match status" value="1"/>
</dbReference>
<feature type="domain" description="UBA" evidence="13">
    <location>
        <begin position="310"/>
        <end position="350"/>
    </location>
</feature>
<comment type="catalytic activity">
    <reaction evidence="8">
        <text>L-threonyl-[protein] + ATP = O-phospho-L-threonyl-[protein] + ADP + H(+)</text>
        <dbReference type="Rhea" id="RHEA:46608"/>
        <dbReference type="Rhea" id="RHEA-COMP:11060"/>
        <dbReference type="Rhea" id="RHEA-COMP:11605"/>
        <dbReference type="ChEBI" id="CHEBI:15378"/>
        <dbReference type="ChEBI" id="CHEBI:30013"/>
        <dbReference type="ChEBI" id="CHEBI:30616"/>
        <dbReference type="ChEBI" id="CHEBI:61977"/>
        <dbReference type="ChEBI" id="CHEBI:456216"/>
        <dbReference type="EC" id="2.7.11.1"/>
    </reaction>
</comment>
<dbReference type="CDD" id="cd12122">
    <property type="entry name" value="AMPKA_C"/>
    <property type="match status" value="1"/>
</dbReference>
<dbReference type="PROSITE" id="PS00107">
    <property type="entry name" value="PROTEIN_KINASE_ATP"/>
    <property type="match status" value="1"/>
</dbReference>
<dbReference type="InterPro" id="IPR011009">
    <property type="entry name" value="Kinase-like_dom_sf"/>
</dbReference>
<evidence type="ECO:0000313" key="15">
    <source>
        <dbReference type="EMBL" id="KAL0355514.1"/>
    </source>
</evidence>
<dbReference type="AlphaFoldDB" id="A0AAW2PIG7"/>
<evidence type="ECO:0000256" key="2">
    <source>
        <dbReference type="ARBA" id="ARBA00012513"/>
    </source>
</evidence>
<evidence type="ECO:0000256" key="10">
    <source>
        <dbReference type="ARBA" id="ARBA00058225"/>
    </source>
</evidence>
<dbReference type="FunFam" id="3.30.200.20:FF:000003">
    <property type="entry name" value="Non-specific serine/threonine protein kinase"/>
    <property type="match status" value="1"/>
</dbReference>
<evidence type="ECO:0000256" key="5">
    <source>
        <dbReference type="ARBA" id="ARBA00022741"/>
    </source>
</evidence>
<evidence type="ECO:0000259" key="12">
    <source>
        <dbReference type="PROSITE" id="PS50011"/>
    </source>
</evidence>
<dbReference type="EC" id="2.7.11.1" evidence="2"/>
<dbReference type="Pfam" id="PF02149">
    <property type="entry name" value="KA1"/>
    <property type="match status" value="1"/>
</dbReference>
<comment type="function">
    <text evidence="10">CIPK serine-threonine protein kinases interact with CBL proteins. Binding of a CBL protein to the regulatory NAF domain of CIPK protein lead to the activation of the kinase in a calcium-dependent manner.</text>
</comment>
<evidence type="ECO:0000259" key="14">
    <source>
        <dbReference type="PROSITE" id="PS50032"/>
    </source>
</evidence>
<dbReference type="Gene3D" id="1.10.510.10">
    <property type="entry name" value="Transferase(Phosphotransferase) domain 1"/>
    <property type="match status" value="1"/>
</dbReference>
<evidence type="ECO:0000256" key="11">
    <source>
        <dbReference type="PROSITE-ProRule" id="PRU10141"/>
    </source>
</evidence>
<dbReference type="GO" id="GO:0004674">
    <property type="term" value="F:protein serine/threonine kinase activity"/>
    <property type="evidence" value="ECO:0007669"/>
    <property type="project" value="UniProtKB-KW"/>
</dbReference>
<dbReference type="CDD" id="cd14079">
    <property type="entry name" value="STKc_AMPK_alpha"/>
    <property type="match status" value="1"/>
</dbReference>
<evidence type="ECO:0000256" key="3">
    <source>
        <dbReference type="ARBA" id="ARBA00022527"/>
    </source>
</evidence>
<dbReference type="PANTHER" id="PTHR24346">
    <property type="entry name" value="MAP/MICROTUBULE AFFINITY-REGULATING KINASE"/>
    <property type="match status" value="1"/>
</dbReference>
<keyword evidence="6 15" id="KW-0418">Kinase</keyword>
<organism evidence="15">
    <name type="scientific">Sesamum radiatum</name>
    <name type="common">Black benniseed</name>
    <dbReference type="NCBI Taxonomy" id="300843"/>
    <lineage>
        <taxon>Eukaryota</taxon>
        <taxon>Viridiplantae</taxon>
        <taxon>Streptophyta</taxon>
        <taxon>Embryophyta</taxon>
        <taxon>Tracheophyta</taxon>
        <taxon>Spermatophyta</taxon>
        <taxon>Magnoliopsida</taxon>
        <taxon>eudicotyledons</taxon>
        <taxon>Gunneridae</taxon>
        <taxon>Pentapetalae</taxon>
        <taxon>asterids</taxon>
        <taxon>lamiids</taxon>
        <taxon>Lamiales</taxon>
        <taxon>Pedaliaceae</taxon>
        <taxon>Sesamum</taxon>
    </lineage>
</organism>
<keyword evidence="7 11" id="KW-0067">ATP-binding</keyword>
<comment type="catalytic activity">
    <reaction evidence="9">
        <text>L-seryl-[protein] + ATP = O-phospho-L-seryl-[protein] + ADP + H(+)</text>
        <dbReference type="Rhea" id="RHEA:17989"/>
        <dbReference type="Rhea" id="RHEA-COMP:9863"/>
        <dbReference type="Rhea" id="RHEA-COMP:11604"/>
        <dbReference type="ChEBI" id="CHEBI:15378"/>
        <dbReference type="ChEBI" id="CHEBI:29999"/>
        <dbReference type="ChEBI" id="CHEBI:30616"/>
        <dbReference type="ChEBI" id="CHEBI:83421"/>
        <dbReference type="ChEBI" id="CHEBI:456216"/>
        <dbReference type="EC" id="2.7.11.1"/>
    </reaction>
</comment>
<protein>
    <recommendedName>
        <fullName evidence="2">non-specific serine/threonine protein kinase</fullName>
        <ecNumber evidence="2">2.7.11.1</ecNumber>
    </recommendedName>
</protein>
<dbReference type="EMBL" id="JACGWJ010000017">
    <property type="protein sequence ID" value="KAL0355514.1"/>
    <property type="molecule type" value="Genomic_DNA"/>
</dbReference>
<keyword evidence="4" id="KW-0808">Transferase</keyword>
<keyword evidence="5 11" id="KW-0547">Nucleotide-binding</keyword>
<dbReference type="GO" id="GO:0005524">
    <property type="term" value="F:ATP binding"/>
    <property type="evidence" value="ECO:0007669"/>
    <property type="project" value="UniProtKB-UniRule"/>
</dbReference>
<dbReference type="SUPFAM" id="SSF56112">
    <property type="entry name" value="Protein kinase-like (PK-like)"/>
    <property type="match status" value="1"/>
</dbReference>
<evidence type="ECO:0000256" key="4">
    <source>
        <dbReference type="ARBA" id="ARBA00022679"/>
    </source>
</evidence>
<comment type="caution">
    <text evidence="15">The sequence shown here is derived from an EMBL/GenBank/DDBJ whole genome shotgun (WGS) entry which is preliminary data.</text>
</comment>
<dbReference type="PANTHER" id="PTHR24346:SF82">
    <property type="entry name" value="KP78A-RELATED"/>
    <property type="match status" value="1"/>
</dbReference>
<dbReference type="SMART" id="SM00220">
    <property type="entry name" value="S_TKc"/>
    <property type="match status" value="1"/>
</dbReference>
<feature type="domain" description="KA1" evidence="14">
    <location>
        <begin position="463"/>
        <end position="511"/>
    </location>
</feature>
<evidence type="ECO:0000256" key="6">
    <source>
        <dbReference type="ARBA" id="ARBA00022777"/>
    </source>
</evidence>
<feature type="binding site" evidence="11">
    <location>
        <position position="67"/>
    </location>
    <ligand>
        <name>ATP</name>
        <dbReference type="ChEBI" id="CHEBI:30616"/>
    </ligand>
</feature>
<feature type="domain" description="Protein kinase" evidence="12">
    <location>
        <begin position="38"/>
        <end position="289"/>
    </location>
</feature>
<dbReference type="SUPFAM" id="SSF103243">
    <property type="entry name" value="KA1-like"/>
    <property type="match status" value="1"/>
</dbReference>
<proteinExistence type="inferred from homology"/>
<dbReference type="InterPro" id="IPR001772">
    <property type="entry name" value="KA1_dom"/>
</dbReference>
<dbReference type="CDD" id="cd14335">
    <property type="entry name" value="UBA_SnRK1_plant"/>
    <property type="match status" value="1"/>
</dbReference>
<dbReference type="PROSITE" id="PS50032">
    <property type="entry name" value="KA1"/>
    <property type="match status" value="1"/>
</dbReference>
<evidence type="ECO:0000259" key="13">
    <source>
        <dbReference type="PROSITE" id="PS50030"/>
    </source>
</evidence>
<dbReference type="SMART" id="SM00165">
    <property type="entry name" value="UBA"/>
    <property type="match status" value="1"/>
</dbReference>
<dbReference type="Pfam" id="PF00627">
    <property type="entry name" value="UBA"/>
    <property type="match status" value="1"/>
</dbReference>
<dbReference type="InterPro" id="IPR000719">
    <property type="entry name" value="Prot_kinase_dom"/>
</dbReference>
<accession>A0AAW2PIG7</accession>
<evidence type="ECO:0000256" key="9">
    <source>
        <dbReference type="ARBA" id="ARBA00048679"/>
    </source>
</evidence>
<keyword evidence="3" id="KW-0723">Serine/threonine-protein kinase</keyword>
<reference evidence="15" key="1">
    <citation type="submission" date="2020-06" db="EMBL/GenBank/DDBJ databases">
        <authorList>
            <person name="Li T."/>
            <person name="Hu X."/>
            <person name="Zhang T."/>
            <person name="Song X."/>
            <person name="Zhang H."/>
            <person name="Dai N."/>
            <person name="Sheng W."/>
            <person name="Hou X."/>
            <person name="Wei L."/>
        </authorList>
    </citation>
    <scope>NUCLEOTIDE SEQUENCE</scope>
    <source>
        <strain evidence="15">G02</strain>
        <tissue evidence="15">Leaf</tissue>
    </source>
</reference>
<dbReference type="InterPro" id="IPR015940">
    <property type="entry name" value="UBA"/>
</dbReference>
<dbReference type="InterPro" id="IPR008271">
    <property type="entry name" value="Ser/Thr_kinase_AS"/>
</dbReference>